<dbReference type="Proteomes" id="UP001327560">
    <property type="component" value="Chromosome 9"/>
</dbReference>
<feature type="compositionally biased region" description="Polar residues" evidence="4">
    <location>
        <begin position="422"/>
        <end position="436"/>
    </location>
</feature>
<name>A0AAQ3L3B6_9LILI</name>
<feature type="compositionally biased region" description="Polar residues" evidence="4">
    <location>
        <begin position="15"/>
        <end position="27"/>
    </location>
</feature>
<reference evidence="5 6" key="1">
    <citation type="submission" date="2023-10" db="EMBL/GenBank/DDBJ databases">
        <title>Chromosome-scale genome assembly provides insights into flower coloration mechanisms of Canna indica.</title>
        <authorList>
            <person name="Li C."/>
        </authorList>
    </citation>
    <scope>NUCLEOTIDE SEQUENCE [LARGE SCALE GENOMIC DNA]</scope>
    <source>
        <tissue evidence="5">Flower</tissue>
    </source>
</reference>
<feature type="region of interest" description="Disordered" evidence="4">
    <location>
        <begin position="1"/>
        <end position="27"/>
    </location>
</feature>
<dbReference type="PANTHER" id="PTHR31580">
    <property type="entry name" value="FILAMENT-LIKE PLANT PROTEIN 4"/>
    <property type="match status" value="1"/>
</dbReference>
<feature type="compositionally biased region" description="Basic residues" evidence="4">
    <location>
        <begin position="1"/>
        <end position="12"/>
    </location>
</feature>
<feature type="coiled-coil region" evidence="3">
    <location>
        <begin position="784"/>
        <end position="888"/>
    </location>
</feature>
<dbReference type="EMBL" id="CP136898">
    <property type="protein sequence ID" value="WOL19325.1"/>
    <property type="molecule type" value="Genomic_DNA"/>
</dbReference>
<feature type="compositionally biased region" description="Basic and acidic residues" evidence="4">
    <location>
        <begin position="305"/>
        <end position="317"/>
    </location>
</feature>
<evidence type="ECO:0000256" key="3">
    <source>
        <dbReference type="SAM" id="Coils"/>
    </source>
</evidence>
<dbReference type="Pfam" id="PF05911">
    <property type="entry name" value="FPP"/>
    <property type="match status" value="1"/>
</dbReference>
<organism evidence="5 6">
    <name type="scientific">Canna indica</name>
    <name type="common">Indian-shot</name>
    <dbReference type="NCBI Taxonomy" id="4628"/>
    <lineage>
        <taxon>Eukaryota</taxon>
        <taxon>Viridiplantae</taxon>
        <taxon>Streptophyta</taxon>
        <taxon>Embryophyta</taxon>
        <taxon>Tracheophyta</taxon>
        <taxon>Spermatophyta</taxon>
        <taxon>Magnoliopsida</taxon>
        <taxon>Liliopsida</taxon>
        <taxon>Zingiberales</taxon>
        <taxon>Cannaceae</taxon>
        <taxon>Canna</taxon>
    </lineage>
</organism>
<keyword evidence="2 3" id="KW-0175">Coiled coil</keyword>
<accession>A0AAQ3L3B6</accession>
<feature type="coiled-coil region" evidence="3">
    <location>
        <begin position="343"/>
        <end position="405"/>
    </location>
</feature>
<sequence>MDRRNWPWRKKTSEKVVTTTDSSPSTLSNLGVKKPGQDNAKNVNYVQISLDSYKHLTELEDQVKILHDNLSAAQAEMATKDNLVKQHAKVAEEAVSGWEKAEAETSALKHQLELVTLSKLKAEECATHLDGALKECMKQVRDVREEGEQKFHDVVFAKTKQWAKIKSELEEKLVYFEHELLRASAENAAITKSLQESSNILMKISDGKAQAEAEIEILKGNIQSYEKEINSLKYELHIVTKELEIRNEEKNMSIRSADVANKQHQEDVKKISKLDAECQRLRILVRKKLPGPAALAQMKLEVESLGHDQGESRETRLRQSPVKNCSPHHLPPTSAPGFDSESIQHLQKENEFLTARLLSVEEEMKMLKEALSKRNSELQTSRDMHAKLENKLRSMEARIQTLNQQIYPTKSNMDLDLDATLSQNERNPPSLTSMSEHGTDEYGSCSESWATSLISEPSQFKEEKGGETCNRIGNSNNLELMDDFLEMEKLACSSMDSNGTVTSSNSIIDKIKIENAADVQNNDANKEQVTLDKPGSLFCPGKKQFDTKASTGKIDSPMGRLQMRIACFLESENQETDMGKVLNSLRLLLQEMQEQMTQHSVSHIIEEAHSVSSFNDTKHHEMTKSKVSGFSSKQFNNSATNSIHDLDPEFKNAISHIHDIIMTFAKEVENQPSSDYRLKQKMDQFSSCVKDVLQDKRSISDFILGLCKILSEASEMRINLFNNESNEDNISDCVDKVTLLENKVAQHQPGKENFMGVSTTSHSFTHPEAEGSLGNKYEANIITLRFSLEEFEQLKLEKESLQMELVTCTELLEQTKTQLLETEQKLIEVESRLTAGQKSNSLSETQLKCMAESYELLETRTQELQAEVNELQRKAQTLNYELEEEKRARQNDLAIYREIQDQIKRNEKRSICSGVDTEGMKKQEEEIAAAAEKLAECQETILLLSRQLQALHPPEEESDYNRKNKHLVKNDLLEDEPGSSGSYTQGAYASINLGKSEMKSVGSLITPTGGNFPLDDYCCPSMESPISFKFQKHHISKTPSSMSSTSALPEKYGHSVSRFFSK</sequence>
<gene>
    <name evidence="5" type="ORF">Cni_G28123</name>
</gene>
<evidence type="ECO:0000256" key="4">
    <source>
        <dbReference type="SAM" id="MobiDB-lite"/>
    </source>
</evidence>
<keyword evidence="6" id="KW-1185">Reference proteome</keyword>
<feature type="coiled-coil region" evidence="3">
    <location>
        <begin position="208"/>
        <end position="242"/>
    </location>
</feature>
<proteinExistence type="inferred from homology"/>
<evidence type="ECO:0000313" key="5">
    <source>
        <dbReference type="EMBL" id="WOL19325.1"/>
    </source>
</evidence>
<feature type="region of interest" description="Disordered" evidence="4">
    <location>
        <begin position="305"/>
        <end position="340"/>
    </location>
</feature>
<dbReference type="PANTHER" id="PTHR31580:SF4">
    <property type="entry name" value="FILAMENT-LIKE PLANT PROTEIN 6"/>
    <property type="match status" value="1"/>
</dbReference>
<dbReference type="InterPro" id="IPR008587">
    <property type="entry name" value="FPP_plant"/>
</dbReference>
<evidence type="ECO:0000256" key="2">
    <source>
        <dbReference type="ARBA" id="ARBA00023054"/>
    </source>
</evidence>
<comment type="similarity">
    <text evidence="1">Belongs to the FPP family.</text>
</comment>
<dbReference type="AlphaFoldDB" id="A0AAQ3L3B6"/>
<evidence type="ECO:0000256" key="1">
    <source>
        <dbReference type="ARBA" id="ARBA00005921"/>
    </source>
</evidence>
<protein>
    <submittedName>
        <fullName evidence="5">Filament-like plant protein 4 isoform X1</fullName>
    </submittedName>
</protein>
<evidence type="ECO:0000313" key="6">
    <source>
        <dbReference type="Proteomes" id="UP001327560"/>
    </source>
</evidence>
<feature type="region of interest" description="Disordered" evidence="4">
    <location>
        <begin position="422"/>
        <end position="442"/>
    </location>
</feature>